<feature type="binding site" evidence="5">
    <location>
        <position position="130"/>
    </location>
    <ligand>
        <name>substrate</name>
    </ligand>
</feature>
<comment type="similarity">
    <text evidence="1 7">Belongs to the glycosyl hydrolase 26 family.</text>
</comment>
<gene>
    <name evidence="9" type="ORF">JL102_06500</name>
</gene>
<dbReference type="Gene3D" id="3.20.20.80">
    <property type="entry name" value="Glycosidases"/>
    <property type="match status" value="1"/>
</dbReference>
<dbReference type="InterPro" id="IPR017853">
    <property type="entry name" value="GH"/>
</dbReference>
<evidence type="ECO:0000256" key="5">
    <source>
        <dbReference type="PIRSR" id="PIRSR018168-2"/>
    </source>
</evidence>
<dbReference type="GO" id="GO:0016985">
    <property type="term" value="F:mannan endo-1,4-beta-mannosidase activity"/>
    <property type="evidence" value="ECO:0007669"/>
    <property type="project" value="InterPro"/>
</dbReference>
<feature type="binding site" evidence="5">
    <location>
        <position position="268"/>
    </location>
    <ligand>
        <name>substrate</name>
    </ligand>
</feature>
<evidence type="ECO:0000256" key="7">
    <source>
        <dbReference type="PROSITE-ProRule" id="PRU01100"/>
    </source>
</evidence>
<keyword evidence="10" id="KW-1185">Reference proteome</keyword>
<feature type="site" description="Plays an important role in maintaining the position of the catalytic nucleophile" evidence="6">
    <location>
        <position position="191"/>
    </location>
</feature>
<dbReference type="InterPro" id="IPR022790">
    <property type="entry name" value="GH26_dom"/>
</dbReference>
<dbReference type="InterPro" id="IPR000805">
    <property type="entry name" value="Glyco_hydro_26"/>
</dbReference>
<comment type="caution">
    <text evidence="9">The sequence shown here is derived from an EMBL/GenBank/DDBJ whole genome shotgun (WGS) entry which is preliminary data.</text>
</comment>
<reference evidence="9" key="1">
    <citation type="submission" date="2021-01" db="EMBL/GenBank/DDBJ databases">
        <title>Fulvivirga kasyanovii gen. nov., sp nov., a novel member of the phylum Bacteroidetes isolated from seawater in a mussel farm.</title>
        <authorList>
            <person name="Zhao L.-H."/>
            <person name="Wang Z.-J."/>
        </authorList>
    </citation>
    <scope>NUCLEOTIDE SEQUENCE</scope>
    <source>
        <strain evidence="9">2943</strain>
    </source>
</reference>
<dbReference type="PANTHER" id="PTHR40079">
    <property type="entry name" value="MANNAN ENDO-1,4-BETA-MANNOSIDASE E-RELATED"/>
    <property type="match status" value="1"/>
</dbReference>
<feature type="active site" description="Nucleophile" evidence="4 7">
    <location>
        <position position="310"/>
    </location>
</feature>
<dbReference type="RefSeq" id="WP_202243455.1">
    <property type="nucleotide sequence ID" value="NZ_JAESIY010000003.1"/>
</dbReference>
<dbReference type="GO" id="GO:0006080">
    <property type="term" value="P:substituted mannan metabolic process"/>
    <property type="evidence" value="ECO:0007669"/>
    <property type="project" value="InterPro"/>
</dbReference>
<proteinExistence type="inferred from homology"/>
<feature type="binding site" evidence="5">
    <location>
        <position position="197"/>
    </location>
    <ligand>
        <name>substrate</name>
    </ligand>
</feature>
<dbReference type="Pfam" id="PF02156">
    <property type="entry name" value="Glyco_hydro_26"/>
    <property type="match status" value="1"/>
</dbReference>
<evidence type="ECO:0000256" key="4">
    <source>
        <dbReference type="PIRSR" id="PIRSR018168-1"/>
    </source>
</evidence>
<dbReference type="PRINTS" id="PR00739">
    <property type="entry name" value="GLHYDRLASE26"/>
</dbReference>
<dbReference type="SUPFAM" id="SSF51445">
    <property type="entry name" value="(Trans)glycosidases"/>
    <property type="match status" value="1"/>
</dbReference>
<dbReference type="EMBL" id="JAESIY010000003">
    <property type="protein sequence ID" value="MBL3655771.1"/>
    <property type="molecule type" value="Genomic_DNA"/>
</dbReference>
<dbReference type="PROSITE" id="PS51764">
    <property type="entry name" value="GH26"/>
    <property type="match status" value="1"/>
</dbReference>
<dbReference type="PIRSF" id="PIRSF018168">
    <property type="entry name" value="Mannan-1_4-beta-mannosidase"/>
    <property type="match status" value="1"/>
</dbReference>
<dbReference type="AlphaFoldDB" id="A0A937F678"/>
<dbReference type="Proteomes" id="UP000659388">
    <property type="component" value="Unassembled WGS sequence"/>
</dbReference>
<organism evidence="9 10">
    <name type="scientific">Fulvivirga sediminis</name>
    <dbReference type="NCBI Taxonomy" id="2803949"/>
    <lineage>
        <taxon>Bacteria</taxon>
        <taxon>Pseudomonadati</taxon>
        <taxon>Bacteroidota</taxon>
        <taxon>Cytophagia</taxon>
        <taxon>Cytophagales</taxon>
        <taxon>Fulvivirgaceae</taxon>
        <taxon>Fulvivirga</taxon>
    </lineage>
</organism>
<dbReference type="PANTHER" id="PTHR40079:SF4">
    <property type="entry name" value="GH26 DOMAIN-CONTAINING PROTEIN-RELATED"/>
    <property type="match status" value="1"/>
</dbReference>
<keyword evidence="2 7" id="KW-0378">Hydrolase</keyword>
<protein>
    <submittedName>
        <fullName evidence="9">Beta-mannosidase</fullName>
    </submittedName>
</protein>
<evidence type="ECO:0000313" key="10">
    <source>
        <dbReference type="Proteomes" id="UP000659388"/>
    </source>
</evidence>
<evidence type="ECO:0000256" key="6">
    <source>
        <dbReference type="PIRSR" id="PIRSR018168-3"/>
    </source>
</evidence>
<name>A0A937F678_9BACT</name>
<evidence type="ECO:0000256" key="3">
    <source>
        <dbReference type="ARBA" id="ARBA00023295"/>
    </source>
</evidence>
<evidence type="ECO:0000256" key="2">
    <source>
        <dbReference type="ARBA" id="ARBA00022801"/>
    </source>
</evidence>
<accession>A0A937F678</accession>
<feature type="domain" description="GH26" evidence="8">
    <location>
        <begin position="37"/>
        <end position="379"/>
    </location>
</feature>
<evidence type="ECO:0000259" key="8">
    <source>
        <dbReference type="PROSITE" id="PS51764"/>
    </source>
</evidence>
<sequence length="393" mass="45647">MKFMVKGVSLTFFLIIVFSLSKAQKSNLDVVDENATRKTKILYENLLKLSKKGVMFGHQDDLAYGVGWWDEPEDSDVKRITGTYPAVFGWDLGFIETGRPFNIDTVDFKSMHRWIKKAYKMGCINTISWHVNNPVNGNNSWDKEQGSVKQILPGGKYHFTYVEYLDKVADFAKKCKAGPFTSIPLIFRPFHEHNGNWFWWGKGMNSEEDYIQLYRFTVTYLRDERKVHNLLYAFSPDRSRLDIDNIKEAYLYGYPGDSYVDIIGLDNYWDVGHSANTATPQVQQQQQFLKSLQAVSQLAKDKRKVAALTETGSFGVKDEKWFTDYILRPIQSAPNPPAIAWMLVWRNRFKEETFTPFQGHPAAEDFKQFEQSNYTFFADDIQNLYQLNKPLLK</sequence>
<evidence type="ECO:0000313" key="9">
    <source>
        <dbReference type="EMBL" id="MBL3655771.1"/>
    </source>
</evidence>
<evidence type="ECO:0000256" key="1">
    <source>
        <dbReference type="ARBA" id="ARBA00007754"/>
    </source>
</evidence>
<dbReference type="InterPro" id="IPR016714">
    <property type="entry name" value="MANB/E"/>
</dbReference>
<keyword evidence="3 7" id="KW-0326">Glycosidase</keyword>
<feature type="active site" description="Proton donor" evidence="4 7">
    <location>
        <position position="192"/>
    </location>
</feature>